<feature type="transmembrane region" description="Helical" evidence="5">
    <location>
        <begin position="158"/>
        <end position="178"/>
    </location>
</feature>
<protein>
    <submittedName>
        <fullName evidence="6">Serine/threonine protein kinase</fullName>
    </submittedName>
</protein>
<feature type="transmembrane region" description="Helical" evidence="5">
    <location>
        <begin position="129"/>
        <end position="146"/>
    </location>
</feature>
<comment type="subcellular location">
    <subcellularLocation>
        <location evidence="1">Membrane</location>
        <topology evidence="1">Multi-pass membrane protein</topology>
    </subcellularLocation>
</comment>
<feature type="transmembrane region" description="Helical" evidence="5">
    <location>
        <begin position="392"/>
        <end position="410"/>
    </location>
</feature>
<proteinExistence type="predicted"/>
<evidence type="ECO:0000256" key="5">
    <source>
        <dbReference type="SAM" id="Phobius"/>
    </source>
</evidence>
<dbReference type="Gene3D" id="1.20.1740.10">
    <property type="entry name" value="Amino acid/polyamine transporter I"/>
    <property type="match status" value="1"/>
</dbReference>
<evidence type="ECO:0000256" key="3">
    <source>
        <dbReference type="ARBA" id="ARBA00022989"/>
    </source>
</evidence>
<feature type="transmembrane region" description="Helical" evidence="5">
    <location>
        <begin position="12"/>
        <end position="28"/>
    </location>
</feature>
<dbReference type="Pfam" id="PF13520">
    <property type="entry name" value="AA_permease_2"/>
    <property type="match status" value="1"/>
</dbReference>
<keyword evidence="6" id="KW-0723">Serine/threonine-protein kinase</keyword>
<evidence type="ECO:0000313" key="7">
    <source>
        <dbReference type="Proteomes" id="UP000246099"/>
    </source>
</evidence>
<reference evidence="6 7" key="1">
    <citation type="submission" date="2018-05" db="EMBL/GenBank/DDBJ databases">
        <title>Chitinophaga sp. nov., isolated from rhizosphere soil of Alhagi.</title>
        <authorList>
            <person name="Liu Y."/>
        </authorList>
    </citation>
    <scope>NUCLEOTIDE SEQUENCE [LARGE SCALE GENOMIC DNA]</scope>
    <source>
        <strain evidence="6 7">T22</strain>
    </source>
</reference>
<dbReference type="Proteomes" id="UP000246099">
    <property type="component" value="Chromosome"/>
</dbReference>
<dbReference type="InterPro" id="IPR050598">
    <property type="entry name" value="AminoAcid_Transporter"/>
</dbReference>
<feature type="transmembrane region" description="Helical" evidence="5">
    <location>
        <begin position="350"/>
        <end position="372"/>
    </location>
</feature>
<feature type="transmembrane region" description="Helical" evidence="5">
    <location>
        <begin position="40"/>
        <end position="63"/>
    </location>
</feature>
<name>A0ABM6WAW2_9BACT</name>
<dbReference type="PANTHER" id="PTHR11785:SF512">
    <property type="entry name" value="SOBREMESA, ISOFORM B"/>
    <property type="match status" value="1"/>
</dbReference>
<keyword evidence="4 5" id="KW-0472">Membrane</keyword>
<feature type="transmembrane region" description="Helical" evidence="5">
    <location>
        <begin position="229"/>
        <end position="248"/>
    </location>
</feature>
<sequence length="445" mass="48837">MSIKPKLGPFDLTMIVVGLVIGMGIFRTPVSVARETGTPLLFYTVWVLGGLVTLCGALTYAEIGSRYPVAGGFYKVLSYGFHPAYSFMINWTLVISNGASIAAVALVGAEYIGPVLLPEAMQHEGGRKTIAITAVIVLYIINMLGIRMSASWQNVLTVFKITLVLLLCLAAFSNSVAPPVAQAVTPVSHGWAYIFGAALVPVFFTYGGYQQTINFGSDVREPSRNMPKAIFLGIGIILLLYITVNYAYVKVLGFEQLKHTDALAARMVAVFFGEYGFKITSVLLFLSVLGYANVNLMSNPRMYYAMAEDGVLPAVFKRVNSKTQVQEVALSVFAAMVVGMLYFMNNFDNIIRYVMLFDTIGLASAAATIFILRKNTAHLNNTGIYKMKLYPLLPAFFITVYLFVTVNIFIKDIEQALSGMVWFVVGLPIYFFMKRAVRPAGNPEA</sequence>
<evidence type="ECO:0000313" key="6">
    <source>
        <dbReference type="EMBL" id="AWO01149.1"/>
    </source>
</evidence>
<accession>A0ABM6WAW2</accession>
<organism evidence="6 7">
    <name type="scientific">Chitinophaga alhagiae</name>
    <dbReference type="NCBI Taxonomy" id="2203219"/>
    <lineage>
        <taxon>Bacteria</taxon>
        <taxon>Pseudomonadati</taxon>
        <taxon>Bacteroidota</taxon>
        <taxon>Chitinophagia</taxon>
        <taxon>Chitinophagales</taxon>
        <taxon>Chitinophagaceae</taxon>
        <taxon>Chitinophaga</taxon>
    </lineage>
</organism>
<feature type="transmembrane region" description="Helical" evidence="5">
    <location>
        <begin position="190"/>
        <end position="209"/>
    </location>
</feature>
<evidence type="ECO:0000256" key="1">
    <source>
        <dbReference type="ARBA" id="ARBA00004141"/>
    </source>
</evidence>
<dbReference type="RefSeq" id="WP_119077366.1">
    <property type="nucleotide sequence ID" value="NZ_CP029600.1"/>
</dbReference>
<dbReference type="InterPro" id="IPR002293">
    <property type="entry name" value="AA/rel_permease1"/>
</dbReference>
<feature type="transmembrane region" description="Helical" evidence="5">
    <location>
        <begin position="84"/>
        <end position="109"/>
    </location>
</feature>
<dbReference type="GO" id="GO:0004674">
    <property type="term" value="F:protein serine/threonine kinase activity"/>
    <property type="evidence" value="ECO:0007669"/>
    <property type="project" value="UniProtKB-KW"/>
</dbReference>
<keyword evidence="3 5" id="KW-1133">Transmembrane helix</keyword>
<keyword evidence="7" id="KW-1185">Reference proteome</keyword>
<dbReference type="EMBL" id="CP029600">
    <property type="protein sequence ID" value="AWO01149.1"/>
    <property type="molecule type" value="Genomic_DNA"/>
</dbReference>
<keyword evidence="6" id="KW-0808">Transferase</keyword>
<feature type="transmembrane region" description="Helical" evidence="5">
    <location>
        <begin position="416"/>
        <end position="433"/>
    </location>
</feature>
<keyword evidence="6" id="KW-0418">Kinase</keyword>
<evidence type="ECO:0000256" key="4">
    <source>
        <dbReference type="ARBA" id="ARBA00023136"/>
    </source>
</evidence>
<feature type="transmembrane region" description="Helical" evidence="5">
    <location>
        <begin position="327"/>
        <end position="344"/>
    </location>
</feature>
<dbReference type="PIRSF" id="PIRSF006060">
    <property type="entry name" value="AA_transporter"/>
    <property type="match status" value="1"/>
</dbReference>
<keyword evidence="2 5" id="KW-0812">Transmembrane</keyword>
<evidence type="ECO:0000256" key="2">
    <source>
        <dbReference type="ARBA" id="ARBA00022692"/>
    </source>
</evidence>
<dbReference type="PANTHER" id="PTHR11785">
    <property type="entry name" value="AMINO ACID TRANSPORTER"/>
    <property type="match status" value="1"/>
</dbReference>
<feature type="transmembrane region" description="Helical" evidence="5">
    <location>
        <begin position="268"/>
        <end position="292"/>
    </location>
</feature>
<gene>
    <name evidence="6" type="ORF">DLD77_05315</name>
</gene>